<protein>
    <recommendedName>
        <fullName evidence="5">4Fe-4S ferredoxin-type domain-containing protein</fullName>
    </recommendedName>
</protein>
<dbReference type="GO" id="GO:0051539">
    <property type="term" value="F:4 iron, 4 sulfur cluster binding"/>
    <property type="evidence" value="ECO:0007669"/>
    <property type="project" value="UniProtKB-KW"/>
</dbReference>
<organism evidence="6">
    <name type="scientific">marine sediment metagenome</name>
    <dbReference type="NCBI Taxonomy" id="412755"/>
    <lineage>
        <taxon>unclassified sequences</taxon>
        <taxon>metagenomes</taxon>
        <taxon>ecological metagenomes</taxon>
    </lineage>
</organism>
<name>X1T8E3_9ZZZZ</name>
<dbReference type="PROSITE" id="PS00198">
    <property type="entry name" value="4FE4S_FER_1"/>
    <property type="match status" value="2"/>
</dbReference>
<keyword evidence="1" id="KW-0004">4Fe-4S</keyword>
<dbReference type="GO" id="GO:0046872">
    <property type="term" value="F:metal ion binding"/>
    <property type="evidence" value="ECO:0007669"/>
    <property type="project" value="UniProtKB-KW"/>
</dbReference>
<dbReference type="PANTHER" id="PTHR43687">
    <property type="entry name" value="ADENYLYLSULFATE REDUCTASE, BETA SUBUNIT"/>
    <property type="match status" value="1"/>
</dbReference>
<reference evidence="6" key="1">
    <citation type="journal article" date="2014" name="Front. Microbiol.">
        <title>High frequency of phylogenetically diverse reductive dehalogenase-homologous genes in deep subseafloor sedimentary metagenomes.</title>
        <authorList>
            <person name="Kawai M."/>
            <person name="Futagami T."/>
            <person name="Toyoda A."/>
            <person name="Takaki Y."/>
            <person name="Nishi S."/>
            <person name="Hori S."/>
            <person name="Arai W."/>
            <person name="Tsubouchi T."/>
            <person name="Morono Y."/>
            <person name="Uchiyama I."/>
            <person name="Ito T."/>
            <person name="Fujiyama A."/>
            <person name="Inagaki F."/>
            <person name="Takami H."/>
        </authorList>
    </citation>
    <scope>NUCLEOTIDE SEQUENCE</scope>
    <source>
        <strain evidence="6">Expedition CK06-06</strain>
    </source>
</reference>
<dbReference type="EMBL" id="BARW01007026">
    <property type="protein sequence ID" value="GAI83825.1"/>
    <property type="molecule type" value="Genomic_DNA"/>
</dbReference>
<dbReference type="InterPro" id="IPR050572">
    <property type="entry name" value="Fe-S_Ferredoxin"/>
</dbReference>
<dbReference type="Pfam" id="PF13237">
    <property type="entry name" value="Fer4_10"/>
    <property type="match status" value="1"/>
</dbReference>
<keyword evidence="4" id="KW-0411">Iron-sulfur</keyword>
<evidence type="ECO:0000256" key="3">
    <source>
        <dbReference type="ARBA" id="ARBA00023004"/>
    </source>
</evidence>
<dbReference type="AlphaFoldDB" id="X1T8E3"/>
<comment type="caution">
    <text evidence="6">The sequence shown here is derived from an EMBL/GenBank/DDBJ whole genome shotgun (WGS) entry which is preliminary data.</text>
</comment>
<dbReference type="PROSITE" id="PS51379">
    <property type="entry name" value="4FE4S_FER_2"/>
    <property type="match status" value="2"/>
</dbReference>
<keyword evidence="3" id="KW-0408">Iron</keyword>
<evidence type="ECO:0000256" key="4">
    <source>
        <dbReference type="ARBA" id="ARBA00023014"/>
    </source>
</evidence>
<evidence type="ECO:0000259" key="5">
    <source>
        <dbReference type="PROSITE" id="PS51379"/>
    </source>
</evidence>
<sequence length="61" mass="7102">MIKLKEFNIKINKEWCKRCGICIDFCPKNVLKADEDGFPKVVDIEACIQCKLCEFRCPDFA</sequence>
<dbReference type="InterPro" id="IPR017896">
    <property type="entry name" value="4Fe4S_Fe-S-bd"/>
</dbReference>
<evidence type="ECO:0000313" key="6">
    <source>
        <dbReference type="EMBL" id="GAI83825.1"/>
    </source>
</evidence>
<feature type="domain" description="4Fe-4S ferredoxin-type" evidence="5">
    <location>
        <begin position="7"/>
        <end position="36"/>
    </location>
</feature>
<keyword evidence="2" id="KW-0479">Metal-binding</keyword>
<gene>
    <name evidence="6" type="ORF">S12H4_14704</name>
</gene>
<accession>X1T8E3</accession>
<evidence type="ECO:0000256" key="1">
    <source>
        <dbReference type="ARBA" id="ARBA00022485"/>
    </source>
</evidence>
<feature type="domain" description="4Fe-4S ferredoxin-type" evidence="5">
    <location>
        <begin position="38"/>
        <end position="61"/>
    </location>
</feature>
<evidence type="ECO:0000256" key="2">
    <source>
        <dbReference type="ARBA" id="ARBA00022723"/>
    </source>
</evidence>
<dbReference type="PANTHER" id="PTHR43687:SF4">
    <property type="entry name" value="BLR5484 PROTEIN"/>
    <property type="match status" value="1"/>
</dbReference>
<dbReference type="Gene3D" id="3.30.70.20">
    <property type="match status" value="1"/>
</dbReference>
<proteinExistence type="predicted"/>
<feature type="non-terminal residue" evidence="6">
    <location>
        <position position="61"/>
    </location>
</feature>
<dbReference type="InterPro" id="IPR017900">
    <property type="entry name" value="4Fe4S_Fe_S_CS"/>
</dbReference>
<dbReference type="SUPFAM" id="SSF54862">
    <property type="entry name" value="4Fe-4S ferredoxins"/>
    <property type="match status" value="1"/>
</dbReference>